<keyword evidence="1" id="KW-0175">Coiled coil</keyword>
<reference evidence="5" key="1">
    <citation type="journal article" date="2022" name="Int. J. Mol. Sci.">
        <title>Draft Genome of Tanacetum Coccineum: Genomic Comparison of Closely Related Tanacetum-Family Plants.</title>
        <authorList>
            <person name="Yamashiro T."/>
            <person name="Shiraishi A."/>
            <person name="Nakayama K."/>
            <person name="Satake H."/>
        </authorList>
    </citation>
    <scope>NUCLEOTIDE SEQUENCE</scope>
</reference>
<feature type="compositionally biased region" description="Basic and acidic residues" evidence="2">
    <location>
        <begin position="517"/>
        <end position="536"/>
    </location>
</feature>
<reference evidence="5" key="2">
    <citation type="submission" date="2022-01" db="EMBL/GenBank/DDBJ databases">
        <authorList>
            <person name="Yamashiro T."/>
            <person name="Shiraishi A."/>
            <person name="Satake H."/>
            <person name="Nakayama K."/>
        </authorList>
    </citation>
    <scope>NUCLEOTIDE SEQUENCE</scope>
</reference>
<dbReference type="PANTHER" id="PTHR34360">
    <property type="entry name" value="OS08G0519400 PROTEIN"/>
    <property type="match status" value="1"/>
</dbReference>
<dbReference type="PANTHER" id="PTHR34360:SF1">
    <property type="entry name" value="OS08G0519400 PROTEIN"/>
    <property type="match status" value="1"/>
</dbReference>
<evidence type="ECO:0000256" key="1">
    <source>
        <dbReference type="SAM" id="Coils"/>
    </source>
</evidence>
<protein>
    <submittedName>
        <fullName evidence="5">Uncharacterized protein</fullName>
    </submittedName>
</protein>
<feature type="chain" id="PRO_5047126440" evidence="4">
    <location>
        <begin position="26"/>
        <end position="536"/>
    </location>
</feature>
<feature type="region of interest" description="Disordered" evidence="2">
    <location>
        <begin position="499"/>
        <end position="536"/>
    </location>
</feature>
<sequence length="536" mass="60584">MAASKLHTFLFFSIFLGLLFTLVQSDVAVEDEPSSVVGSDDSDAAFRVELDKLTSKIHSLESLVEKKNHELKSKDEAIAHKEKAIAEKEQTIKEKADTITSLRSEVASLEAKGNLDANEEVTKAHTRVHELEKQVEKLQMELQLKNNLREALETRSKDLEKKMQDLNPKLHDLQKVAEDQKKKLHKTERALKIAEEELKKAKSEATAKIRELTEIHGAWLPPWLAARLVVYQSYVENHWKEHGKPAFESFKQKALEKKAQAENWAEPHVHTIKTKWVPAAREKWVLVITNVEPQLQALTKKTQEVYTQSKDALTPHMIKIKEVVDPHYQTVKKVCKPYIDDIATATKPHLDKARETVVPYTKEAVIAYGKFLESASKYHDQFIKAKVSTASGASNASITFLRSDTIASGCILEQLRITNPVAFLPSRHSDARCARNDARNFKPSIQIGQVQGVVEESLKKHNISKALATKELVWFAASALLALPVIILLKTLSAIFFKKAKKPNPNPKQPRRKAKRAHPEHAHPEHAHPERAHPDK</sequence>
<dbReference type="Proteomes" id="UP001151760">
    <property type="component" value="Unassembled WGS sequence"/>
</dbReference>
<keyword evidence="3" id="KW-0472">Membrane</keyword>
<keyword evidence="3" id="KW-1133">Transmembrane helix</keyword>
<dbReference type="EMBL" id="BQNB010009780">
    <property type="protein sequence ID" value="GJS68302.1"/>
    <property type="molecule type" value="Genomic_DNA"/>
</dbReference>
<gene>
    <name evidence="5" type="ORF">Tco_0682867</name>
</gene>
<dbReference type="Gene3D" id="1.20.120.20">
    <property type="entry name" value="Apolipoprotein"/>
    <property type="match status" value="1"/>
</dbReference>
<name>A0ABQ4XTH8_9ASTR</name>
<keyword evidence="6" id="KW-1185">Reference proteome</keyword>
<dbReference type="SUPFAM" id="SSF58113">
    <property type="entry name" value="Apolipoprotein A-I"/>
    <property type="match status" value="1"/>
</dbReference>
<comment type="caution">
    <text evidence="5">The sequence shown here is derived from an EMBL/GenBank/DDBJ whole genome shotgun (WGS) entry which is preliminary data.</text>
</comment>
<keyword evidence="4" id="KW-0732">Signal</keyword>
<proteinExistence type="predicted"/>
<evidence type="ECO:0000313" key="6">
    <source>
        <dbReference type="Proteomes" id="UP001151760"/>
    </source>
</evidence>
<evidence type="ECO:0000256" key="4">
    <source>
        <dbReference type="SAM" id="SignalP"/>
    </source>
</evidence>
<keyword evidence="3" id="KW-0812">Transmembrane</keyword>
<dbReference type="SUPFAM" id="SSF57997">
    <property type="entry name" value="Tropomyosin"/>
    <property type="match status" value="1"/>
</dbReference>
<feature type="coiled-coil region" evidence="1">
    <location>
        <begin position="50"/>
        <end position="215"/>
    </location>
</feature>
<evidence type="ECO:0000256" key="2">
    <source>
        <dbReference type="SAM" id="MobiDB-lite"/>
    </source>
</evidence>
<accession>A0ABQ4XTH8</accession>
<evidence type="ECO:0000256" key="3">
    <source>
        <dbReference type="SAM" id="Phobius"/>
    </source>
</evidence>
<dbReference type="Gene3D" id="1.10.287.1490">
    <property type="match status" value="1"/>
</dbReference>
<organism evidence="5 6">
    <name type="scientific">Tanacetum coccineum</name>
    <dbReference type="NCBI Taxonomy" id="301880"/>
    <lineage>
        <taxon>Eukaryota</taxon>
        <taxon>Viridiplantae</taxon>
        <taxon>Streptophyta</taxon>
        <taxon>Embryophyta</taxon>
        <taxon>Tracheophyta</taxon>
        <taxon>Spermatophyta</taxon>
        <taxon>Magnoliopsida</taxon>
        <taxon>eudicotyledons</taxon>
        <taxon>Gunneridae</taxon>
        <taxon>Pentapetalae</taxon>
        <taxon>asterids</taxon>
        <taxon>campanulids</taxon>
        <taxon>Asterales</taxon>
        <taxon>Asteraceae</taxon>
        <taxon>Asteroideae</taxon>
        <taxon>Anthemideae</taxon>
        <taxon>Anthemidinae</taxon>
        <taxon>Tanacetum</taxon>
    </lineage>
</organism>
<feature type="signal peptide" evidence="4">
    <location>
        <begin position="1"/>
        <end position="25"/>
    </location>
</feature>
<evidence type="ECO:0000313" key="5">
    <source>
        <dbReference type="EMBL" id="GJS68302.1"/>
    </source>
</evidence>
<feature type="transmembrane region" description="Helical" evidence="3">
    <location>
        <begin position="472"/>
        <end position="497"/>
    </location>
</feature>